<sequence>MEGGKSKCSQYWPESCGVTEEKSNLLRSVDVTLDDERRAEHVITRSMTVKPDGDSDSWSFKQLHFLSWADHAVPPIAELYDFLKNYAYLRKQKPLSNDFGPTVVHCSAGVGRTGTLICAQVLLDQLRTNPQTIDIFGTVLALRVFRKRLVQVKVSLKLSSPREFGTIMGPDLLRADEFSLAL</sequence>
<dbReference type="InterPro" id="IPR029021">
    <property type="entry name" value="Prot-tyrosine_phosphatase-like"/>
</dbReference>
<dbReference type="Gene3D" id="3.90.190.10">
    <property type="entry name" value="Protein tyrosine phosphatase superfamily"/>
    <property type="match status" value="1"/>
</dbReference>
<evidence type="ECO:0000313" key="4">
    <source>
        <dbReference type="Proteomes" id="UP000281553"/>
    </source>
</evidence>
<dbReference type="GO" id="GO:0004725">
    <property type="term" value="F:protein tyrosine phosphatase activity"/>
    <property type="evidence" value="ECO:0007669"/>
    <property type="project" value="InterPro"/>
</dbReference>
<dbReference type="PROSITE" id="PS00383">
    <property type="entry name" value="TYR_PHOSPHATASE_1"/>
    <property type="match status" value="1"/>
</dbReference>
<dbReference type="Proteomes" id="UP000281553">
    <property type="component" value="Unassembled WGS sequence"/>
</dbReference>
<dbReference type="CDD" id="cd00047">
    <property type="entry name" value="PTPc"/>
    <property type="match status" value="1"/>
</dbReference>
<dbReference type="PANTHER" id="PTHR19134">
    <property type="entry name" value="RECEPTOR-TYPE TYROSINE-PROTEIN PHOSPHATASE"/>
    <property type="match status" value="1"/>
</dbReference>
<dbReference type="EMBL" id="UYRU01071105">
    <property type="protein sequence ID" value="VDN20618.1"/>
    <property type="molecule type" value="Genomic_DNA"/>
</dbReference>
<protein>
    <recommendedName>
        <fullName evidence="5">Tyrosine specific protein phosphatases domain-containing protein</fullName>
    </recommendedName>
</protein>
<feature type="domain" description="Tyrosine specific protein phosphatases" evidence="2">
    <location>
        <begin position="80"/>
        <end position="157"/>
    </location>
</feature>
<feature type="domain" description="Tyrosine-protein phosphatase" evidence="1">
    <location>
        <begin position="1"/>
        <end position="151"/>
    </location>
</feature>
<dbReference type="OrthoDB" id="6277409at2759"/>
<dbReference type="SMART" id="SM00194">
    <property type="entry name" value="PTPc"/>
    <property type="match status" value="1"/>
</dbReference>
<dbReference type="Pfam" id="PF00102">
    <property type="entry name" value="Y_phosphatase"/>
    <property type="match status" value="1"/>
</dbReference>
<dbReference type="InterPro" id="IPR050348">
    <property type="entry name" value="Protein-Tyr_Phosphatase"/>
</dbReference>
<organism evidence="3 4">
    <name type="scientific">Dibothriocephalus latus</name>
    <name type="common">Fish tapeworm</name>
    <name type="synonym">Diphyllobothrium latum</name>
    <dbReference type="NCBI Taxonomy" id="60516"/>
    <lineage>
        <taxon>Eukaryota</taxon>
        <taxon>Metazoa</taxon>
        <taxon>Spiralia</taxon>
        <taxon>Lophotrochozoa</taxon>
        <taxon>Platyhelminthes</taxon>
        <taxon>Cestoda</taxon>
        <taxon>Eucestoda</taxon>
        <taxon>Diphyllobothriidea</taxon>
        <taxon>Diphyllobothriidae</taxon>
        <taxon>Dibothriocephalus</taxon>
    </lineage>
</organism>
<evidence type="ECO:0008006" key="5">
    <source>
        <dbReference type="Google" id="ProtNLM"/>
    </source>
</evidence>
<keyword evidence="4" id="KW-1185">Reference proteome</keyword>
<dbReference type="PANTHER" id="PTHR19134:SF553">
    <property type="entry name" value="TYROSINE-PROTEIN PHOSPHATASE 10D-RELATED"/>
    <property type="match status" value="1"/>
</dbReference>
<name>A0A3P7MDU1_DIBLA</name>
<evidence type="ECO:0000259" key="1">
    <source>
        <dbReference type="PROSITE" id="PS50055"/>
    </source>
</evidence>
<proteinExistence type="predicted"/>
<dbReference type="PRINTS" id="PR00700">
    <property type="entry name" value="PRTYPHPHTASE"/>
</dbReference>
<evidence type="ECO:0000259" key="2">
    <source>
        <dbReference type="PROSITE" id="PS50056"/>
    </source>
</evidence>
<evidence type="ECO:0000313" key="3">
    <source>
        <dbReference type="EMBL" id="VDN20618.1"/>
    </source>
</evidence>
<dbReference type="SUPFAM" id="SSF52799">
    <property type="entry name" value="(Phosphotyrosine protein) phosphatases II"/>
    <property type="match status" value="1"/>
</dbReference>
<gene>
    <name evidence="3" type="ORF">DILT_LOCUS13661</name>
</gene>
<dbReference type="InterPro" id="IPR000242">
    <property type="entry name" value="PTP_cat"/>
</dbReference>
<dbReference type="AlphaFoldDB" id="A0A3P7MDU1"/>
<dbReference type="InterPro" id="IPR016130">
    <property type="entry name" value="Tyr_Pase_AS"/>
</dbReference>
<dbReference type="InterPro" id="IPR003595">
    <property type="entry name" value="Tyr_Pase_cat"/>
</dbReference>
<dbReference type="InterPro" id="IPR000387">
    <property type="entry name" value="Tyr_Pase_dom"/>
</dbReference>
<dbReference type="PROSITE" id="PS50055">
    <property type="entry name" value="TYR_PHOSPHATASE_PTP"/>
    <property type="match status" value="1"/>
</dbReference>
<reference evidence="3 4" key="1">
    <citation type="submission" date="2018-11" db="EMBL/GenBank/DDBJ databases">
        <authorList>
            <consortium name="Pathogen Informatics"/>
        </authorList>
    </citation>
    <scope>NUCLEOTIDE SEQUENCE [LARGE SCALE GENOMIC DNA]</scope>
</reference>
<dbReference type="PROSITE" id="PS50056">
    <property type="entry name" value="TYR_PHOSPHATASE_2"/>
    <property type="match status" value="1"/>
</dbReference>
<accession>A0A3P7MDU1</accession>
<dbReference type="SMART" id="SM00404">
    <property type="entry name" value="PTPc_motif"/>
    <property type="match status" value="1"/>
</dbReference>